<evidence type="ECO:0000313" key="1">
    <source>
        <dbReference type="EMBL" id="CAF4669145.1"/>
    </source>
</evidence>
<dbReference type="PANTHER" id="PTHR14492:SF4">
    <property type="entry name" value="CILIOGENESIS AND PLANAR POLARITY EFFECTOR 1"/>
    <property type="match status" value="1"/>
</dbReference>
<sequence>LFAKLVGDWRTALCLASVLPPHNGLYDASKPTKRISPSYSPLNAVTVDALLYTKLCEYLQIDNLKFALKRSYKQDEIISFIQHLPSTLEQFLLCATLLQVPLTEMLLRRLNATMIYLYTSIPIFISSKYYLPCPPIYSSILNTYDDDKYDIACKYETHIRLIYYRTIHIFIQLLSASRIQLSCLKWYLDYLTMTNNRRRQTTNETNDSFYSIKVLLKSLRFHKLPNIPDRILVYFRDFCIILFLLDTRDRLSLALRTYIRNKTEQKSLSDQISWKIISYATILTSFRCLISDEMELLRVVLNIFFDFPPSEQLMRALATLIIARQHHDTNADDNAEVKFIVDKLKAKWAQINPTFIQLYEGFLESTILQDVQGDIVQHYMDDM</sequence>
<reference evidence="1" key="1">
    <citation type="submission" date="2021-02" db="EMBL/GenBank/DDBJ databases">
        <authorList>
            <person name="Nowell W R."/>
        </authorList>
    </citation>
    <scope>NUCLEOTIDE SEQUENCE</scope>
</reference>
<accession>A0A821GMM9</accession>
<keyword evidence="2" id="KW-1185">Reference proteome</keyword>
<dbReference type="PANTHER" id="PTHR14492">
    <property type="entry name" value="JBTS17"/>
    <property type="match status" value="1"/>
</dbReference>
<comment type="caution">
    <text evidence="1">The sequence shown here is derived from an EMBL/GenBank/DDBJ whole genome shotgun (WGS) entry which is preliminary data.</text>
</comment>
<dbReference type="Proteomes" id="UP000663873">
    <property type="component" value="Unassembled WGS sequence"/>
</dbReference>
<protein>
    <submittedName>
        <fullName evidence="1">Uncharacterized protein</fullName>
    </submittedName>
</protein>
<dbReference type="InterPro" id="IPR028236">
    <property type="entry name" value="CPLANE1"/>
</dbReference>
<gene>
    <name evidence="1" type="ORF">UJA718_LOCUS34657</name>
</gene>
<organism evidence="1 2">
    <name type="scientific">Rotaria socialis</name>
    <dbReference type="NCBI Taxonomy" id="392032"/>
    <lineage>
        <taxon>Eukaryota</taxon>
        <taxon>Metazoa</taxon>
        <taxon>Spiralia</taxon>
        <taxon>Gnathifera</taxon>
        <taxon>Rotifera</taxon>
        <taxon>Eurotatoria</taxon>
        <taxon>Bdelloidea</taxon>
        <taxon>Philodinida</taxon>
        <taxon>Philodinidae</taxon>
        <taxon>Rotaria</taxon>
    </lineage>
</organism>
<dbReference type="AlphaFoldDB" id="A0A821GMM9"/>
<evidence type="ECO:0000313" key="2">
    <source>
        <dbReference type="Proteomes" id="UP000663873"/>
    </source>
</evidence>
<feature type="non-terminal residue" evidence="1">
    <location>
        <position position="1"/>
    </location>
</feature>
<name>A0A821GMM9_9BILA</name>
<proteinExistence type="predicted"/>
<dbReference type="EMBL" id="CAJOBP010031596">
    <property type="protein sequence ID" value="CAF4669145.1"/>
    <property type="molecule type" value="Genomic_DNA"/>
</dbReference>